<evidence type="ECO:0000313" key="14">
    <source>
        <dbReference type="Proteomes" id="UP001525890"/>
    </source>
</evidence>
<dbReference type="EMBL" id="JAMXFF010000086">
    <property type="protein sequence ID" value="MCT7970286.1"/>
    <property type="molecule type" value="Genomic_DNA"/>
</dbReference>
<keyword evidence="6" id="KW-0902">Two-component regulatory system</keyword>
<dbReference type="Pfam" id="PF02518">
    <property type="entry name" value="HATPase_c"/>
    <property type="match status" value="1"/>
</dbReference>
<dbReference type="InterPro" id="IPR005467">
    <property type="entry name" value="His_kinase_dom"/>
</dbReference>
<dbReference type="SUPFAM" id="SSF55874">
    <property type="entry name" value="ATPase domain of HSP90 chaperone/DNA topoisomerase II/histidine kinase"/>
    <property type="match status" value="1"/>
</dbReference>
<dbReference type="InterPro" id="IPR004358">
    <property type="entry name" value="Sig_transdc_His_kin-like_C"/>
</dbReference>
<dbReference type="SUPFAM" id="SSF52172">
    <property type="entry name" value="CheY-like"/>
    <property type="match status" value="1"/>
</dbReference>
<comment type="catalytic activity">
    <reaction evidence="1">
        <text>ATP + protein L-histidine = ADP + protein N-phospho-L-histidine.</text>
        <dbReference type="EC" id="2.7.13.3"/>
    </reaction>
</comment>
<dbReference type="PRINTS" id="PR00344">
    <property type="entry name" value="BCTRLSENSOR"/>
</dbReference>
<dbReference type="Gene3D" id="3.30.565.10">
    <property type="entry name" value="Histidine kinase-like ATPase, C-terminal domain"/>
    <property type="match status" value="1"/>
</dbReference>
<dbReference type="PROSITE" id="PS50109">
    <property type="entry name" value="HIS_KIN"/>
    <property type="match status" value="1"/>
</dbReference>
<dbReference type="InterPro" id="IPR036061">
    <property type="entry name" value="CheW-like_dom_sf"/>
</dbReference>
<evidence type="ECO:0000256" key="1">
    <source>
        <dbReference type="ARBA" id="ARBA00000085"/>
    </source>
</evidence>
<evidence type="ECO:0000256" key="8">
    <source>
        <dbReference type="PROSITE-ProRule" id="PRU00169"/>
    </source>
</evidence>
<dbReference type="InterPro" id="IPR003594">
    <property type="entry name" value="HATPase_dom"/>
</dbReference>
<evidence type="ECO:0000259" key="11">
    <source>
        <dbReference type="PROSITE" id="PS50110"/>
    </source>
</evidence>
<dbReference type="InterPro" id="IPR001789">
    <property type="entry name" value="Sig_transdc_resp-reg_receiver"/>
</dbReference>
<dbReference type="EC" id="2.7.13.3" evidence="2"/>
<dbReference type="SMART" id="SM00260">
    <property type="entry name" value="CheW"/>
    <property type="match status" value="1"/>
</dbReference>
<feature type="domain" description="Response regulatory" evidence="11">
    <location>
        <begin position="774"/>
        <end position="893"/>
    </location>
</feature>
<feature type="modified residue" description="Phosphohistidine" evidence="7">
    <location>
        <position position="73"/>
    </location>
</feature>
<accession>A0ABT2MZW2</accession>
<dbReference type="Gene3D" id="1.20.120.160">
    <property type="entry name" value="HPT domain"/>
    <property type="match status" value="1"/>
</dbReference>
<dbReference type="InterPro" id="IPR036890">
    <property type="entry name" value="HATPase_C_sf"/>
</dbReference>
<dbReference type="SUPFAM" id="SSF50341">
    <property type="entry name" value="CheW-like"/>
    <property type="match status" value="1"/>
</dbReference>
<evidence type="ECO:0000259" key="10">
    <source>
        <dbReference type="PROSITE" id="PS50109"/>
    </source>
</evidence>
<feature type="region of interest" description="Disordered" evidence="9">
    <location>
        <begin position="364"/>
        <end position="383"/>
    </location>
</feature>
<dbReference type="SMART" id="SM00387">
    <property type="entry name" value="HATPase_c"/>
    <property type="match status" value="1"/>
</dbReference>
<dbReference type="SMART" id="SM01231">
    <property type="entry name" value="H-kinase_dim"/>
    <property type="match status" value="1"/>
</dbReference>
<dbReference type="SUPFAM" id="SSF47226">
    <property type="entry name" value="Histidine-containing phosphotransfer domain, HPT domain"/>
    <property type="match status" value="1"/>
</dbReference>
<sequence>MISSNHEPSVPENLRLDSFAIANIDPEARHCFLHEEAPECLLALEQGIQCLSSNAATQENLGAAFPDLIRAAHTLKGGAGIVGLQQLSHLAHYIEELLIALNEGRVPHLRSAYELLSLSLDPIGDLLVQAWNGNDSQTSDRRLQNLIVTLDRFVQDLPPPLQDSLEEEGAGEEFPPATDSPVNSFVKTALEVDLEDCLQRLTRSLAEFTDNPTSAEPSLRQSLTVFLEECTLLGETLGLEGLTIISGEISAFLSQKQAPPEELAQLAIARIRTLQTETLTPSPQSPQSPASSPSPESEATRSSIPERFLKYLIVNPNPDLTPANLTLRVPVTRLDRMSDTLGNLIMESDRLTLEQEKLQTAIATLSQSPQSPQSPPSPQSPNLTAIASDIQQTLDRLKTSLNQLNRDLTDSRLIPFGAIAERFITPLETLQRQYGKQVELVIQGKDRRVDQPILEQLQTPLTHLFRNAFDHGVELPTERKALGKSPTAKITFSATVEGSQLVITVEDDGRGIDPQKVYKRALAMGLIDPEKGFSKTLSPENSNPSEILQFLFTPGFSTASKVTDLSGRGVGLDIVQHQVARLRGTLQVETVLGQGTKFTIAVPLTLSRLSVYLCQCQDYTVAIPADKAIAVVKLSQAEIAASEIGDRHEEIPGQTEPLPIFRLWDLLPYGSQVRQTVSTVNPPSVCLILRVKGQQVAIAVDAVLEERPVMLKPLDLTVPVPPYVAGCTVLGSGEVVPVLAPHHFHPLLFPHSPLKPVADVLPETGLSSDASTPHLLIVDDSLTMRRILQDVFESAGFVSTVCTNGREALTQLARSPQGQFHLILSDVEMPHLDGLGLLLTVRSDPQWHQVPMVMLSSRANPEDIQKGMELGANAYLSKPFDPAMLLAAIREILVRGRG</sequence>
<dbReference type="InterPro" id="IPR004105">
    <property type="entry name" value="CheA-like_dim"/>
</dbReference>
<dbReference type="InterPro" id="IPR051315">
    <property type="entry name" value="Bact_Chemotaxis_CheA"/>
</dbReference>
<comment type="caution">
    <text evidence="13">The sequence shown here is derived from an EMBL/GenBank/DDBJ whole genome shotgun (WGS) entry which is preliminary data.</text>
</comment>
<keyword evidence="5 13" id="KW-0418">Kinase</keyword>
<dbReference type="Gene3D" id="2.30.30.40">
    <property type="entry name" value="SH3 Domains"/>
    <property type="match status" value="1"/>
</dbReference>
<gene>
    <name evidence="13" type="ORF">NG799_28625</name>
</gene>
<keyword evidence="4" id="KW-0808">Transferase</keyword>
<dbReference type="SMART" id="SM00073">
    <property type="entry name" value="HPT"/>
    <property type="match status" value="1"/>
</dbReference>
<organism evidence="13 14">
    <name type="scientific">Laspinema palackyanum D2a</name>
    <dbReference type="NCBI Taxonomy" id="2953684"/>
    <lineage>
        <taxon>Bacteria</taxon>
        <taxon>Bacillati</taxon>
        <taxon>Cyanobacteriota</taxon>
        <taxon>Cyanophyceae</taxon>
        <taxon>Oscillatoriophycideae</taxon>
        <taxon>Oscillatoriales</taxon>
        <taxon>Laspinemataceae</taxon>
        <taxon>Laspinema</taxon>
        <taxon>Laspinema palackyanum</taxon>
    </lineage>
</organism>
<dbReference type="InterPro" id="IPR008207">
    <property type="entry name" value="Sig_transdc_His_kin_Hpt_dom"/>
</dbReference>
<dbReference type="PROSITE" id="PS50894">
    <property type="entry name" value="HPT"/>
    <property type="match status" value="1"/>
</dbReference>
<evidence type="ECO:0000313" key="13">
    <source>
        <dbReference type="EMBL" id="MCT7970286.1"/>
    </source>
</evidence>
<dbReference type="InterPro" id="IPR002545">
    <property type="entry name" value="CheW-lke_dom"/>
</dbReference>
<feature type="region of interest" description="Disordered" evidence="9">
    <location>
        <begin position="278"/>
        <end position="302"/>
    </location>
</feature>
<feature type="domain" description="Histidine kinase" evidence="10">
    <location>
        <begin position="322"/>
        <end position="606"/>
    </location>
</feature>
<dbReference type="Pfam" id="PF01584">
    <property type="entry name" value="CheW"/>
    <property type="match status" value="1"/>
</dbReference>
<evidence type="ECO:0000256" key="9">
    <source>
        <dbReference type="SAM" id="MobiDB-lite"/>
    </source>
</evidence>
<feature type="domain" description="HPt" evidence="12">
    <location>
        <begin position="29"/>
        <end position="130"/>
    </location>
</feature>
<evidence type="ECO:0000256" key="3">
    <source>
        <dbReference type="ARBA" id="ARBA00022553"/>
    </source>
</evidence>
<feature type="compositionally biased region" description="Low complexity" evidence="9">
    <location>
        <begin position="280"/>
        <end position="302"/>
    </location>
</feature>
<name>A0ABT2MZW2_9CYAN</name>
<dbReference type="PROSITE" id="PS50110">
    <property type="entry name" value="RESPONSE_REGULATORY"/>
    <property type="match status" value="1"/>
</dbReference>
<evidence type="ECO:0000259" key="12">
    <source>
        <dbReference type="PROSITE" id="PS50894"/>
    </source>
</evidence>
<evidence type="ECO:0000256" key="6">
    <source>
        <dbReference type="ARBA" id="ARBA00023012"/>
    </source>
</evidence>
<dbReference type="Pfam" id="PF01627">
    <property type="entry name" value="Hpt"/>
    <property type="match status" value="1"/>
</dbReference>
<evidence type="ECO:0000256" key="7">
    <source>
        <dbReference type="PROSITE-ProRule" id="PRU00110"/>
    </source>
</evidence>
<dbReference type="InterPro" id="IPR011006">
    <property type="entry name" value="CheY-like_superfamily"/>
</dbReference>
<dbReference type="SMART" id="SM00448">
    <property type="entry name" value="REC"/>
    <property type="match status" value="1"/>
</dbReference>
<evidence type="ECO:0000256" key="4">
    <source>
        <dbReference type="ARBA" id="ARBA00022679"/>
    </source>
</evidence>
<reference evidence="13 14" key="1">
    <citation type="journal article" date="2022" name="Front. Microbiol.">
        <title>High genomic differentiation and limited gene flow indicate recent cryptic speciation within the genus Laspinema (cyanobacteria).</title>
        <authorList>
            <person name="Stanojkovic A."/>
            <person name="Skoupy S."/>
            <person name="Skaloud P."/>
            <person name="Dvorak P."/>
        </authorList>
    </citation>
    <scope>NUCLEOTIDE SEQUENCE [LARGE SCALE GENOMIC DNA]</scope>
    <source>
        <strain evidence="13 14">D2a</strain>
    </source>
</reference>
<dbReference type="RefSeq" id="WP_368009705.1">
    <property type="nucleotide sequence ID" value="NZ_JAMXFF010000086.1"/>
</dbReference>
<dbReference type="InterPro" id="IPR036641">
    <property type="entry name" value="HPT_dom_sf"/>
</dbReference>
<evidence type="ECO:0000256" key="5">
    <source>
        <dbReference type="ARBA" id="ARBA00022777"/>
    </source>
</evidence>
<feature type="modified residue" description="4-aspartylphosphate" evidence="8">
    <location>
        <position position="826"/>
    </location>
</feature>
<keyword evidence="3 8" id="KW-0597">Phosphoprotein</keyword>
<dbReference type="GO" id="GO:0016301">
    <property type="term" value="F:kinase activity"/>
    <property type="evidence" value="ECO:0007669"/>
    <property type="project" value="UniProtKB-KW"/>
</dbReference>
<dbReference type="Pfam" id="PF00072">
    <property type="entry name" value="Response_reg"/>
    <property type="match status" value="1"/>
</dbReference>
<feature type="region of interest" description="Disordered" evidence="9">
    <location>
        <begin position="159"/>
        <end position="180"/>
    </location>
</feature>
<dbReference type="PANTHER" id="PTHR43395:SF1">
    <property type="entry name" value="CHEMOTAXIS PROTEIN CHEA"/>
    <property type="match status" value="1"/>
</dbReference>
<proteinExistence type="predicted"/>
<dbReference type="Proteomes" id="UP001525890">
    <property type="component" value="Unassembled WGS sequence"/>
</dbReference>
<evidence type="ECO:0000256" key="2">
    <source>
        <dbReference type="ARBA" id="ARBA00012438"/>
    </source>
</evidence>
<dbReference type="PANTHER" id="PTHR43395">
    <property type="entry name" value="SENSOR HISTIDINE KINASE CHEA"/>
    <property type="match status" value="1"/>
</dbReference>
<dbReference type="Gene3D" id="3.40.50.2300">
    <property type="match status" value="1"/>
</dbReference>
<keyword evidence="14" id="KW-1185">Reference proteome</keyword>
<protein>
    <recommendedName>
        <fullName evidence="2">histidine kinase</fullName>
        <ecNumber evidence="2">2.7.13.3</ecNumber>
    </recommendedName>
</protein>
<dbReference type="CDD" id="cd00088">
    <property type="entry name" value="HPT"/>
    <property type="match status" value="1"/>
</dbReference>